<reference evidence="2 3" key="1">
    <citation type="submission" date="2019-06" db="EMBL/GenBank/DDBJ databases">
        <title>Micromonospora ordensis sp. nov., isolated from deep marine sediment.</title>
        <authorList>
            <person name="Veyisoglu A."/>
            <person name="Carro L."/>
            <person name="Klenk H.-P."/>
            <person name="Sahin N."/>
        </authorList>
    </citation>
    <scope>NUCLEOTIDE SEQUENCE [LARGE SCALE GENOMIC DNA]</scope>
    <source>
        <strain evidence="2 3">S2509</strain>
    </source>
</reference>
<evidence type="ECO:0000313" key="3">
    <source>
        <dbReference type="Proteomes" id="UP000306145"/>
    </source>
</evidence>
<comment type="caution">
    <text evidence="2">The sequence shown here is derived from an EMBL/GenBank/DDBJ whole genome shotgun (WGS) entry which is preliminary data.</text>
</comment>
<evidence type="ECO:0000256" key="1">
    <source>
        <dbReference type="SAM" id="MobiDB-lite"/>
    </source>
</evidence>
<dbReference type="AlphaFoldDB" id="A0A5C4QIT6"/>
<protein>
    <submittedName>
        <fullName evidence="2">Uncharacterized protein</fullName>
    </submittedName>
</protein>
<sequence length="126" mass="13639">MLVVELSDRAAGGRLVGEMRTAQRCRAWAQPAMSVPGALAVTAVIVARELPLARGQRWAASEDLSTPRMKRRPGESPLRVDVITRRSPGLWPGPGIDTSRADPHALLNQFSDRAAPTRTSFEKGLA</sequence>
<dbReference type="EMBL" id="VDFY01000208">
    <property type="protein sequence ID" value="TNH24964.1"/>
    <property type="molecule type" value="Genomic_DNA"/>
</dbReference>
<evidence type="ECO:0000313" key="2">
    <source>
        <dbReference type="EMBL" id="TNH24964.1"/>
    </source>
</evidence>
<name>A0A5C4QIT6_9ACTN</name>
<proteinExistence type="predicted"/>
<keyword evidence="3" id="KW-1185">Reference proteome</keyword>
<organism evidence="2 3">
    <name type="scientific">Micromonospora orduensis</name>
    <dbReference type="NCBI Taxonomy" id="1420891"/>
    <lineage>
        <taxon>Bacteria</taxon>
        <taxon>Bacillati</taxon>
        <taxon>Actinomycetota</taxon>
        <taxon>Actinomycetes</taxon>
        <taxon>Micromonosporales</taxon>
        <taxon>Micromonosporaceae</taxon>
        <taxon>Micromonospora</taxon>
    </lineage>
</organism>
<feature type="region of interest" description="Disordered" evidence="1">
    <location>
        <begin position="57"/>
        <end position="80"/>
    </location>
</feature>
<dbReference type="Proteomes" id="UP000306145">
    <property type="component" value="Unassembled WGS sequence"/>
</dbReference>
<gene>
    <name evidence="2" type="ORF">FHG89_24080</name>
</gene>
<accession>A0A5C4QIT6</accession>
<dbReference type="RefSeq" id="WP_139586682.1">
    <property type="nucleotide sequence ID" value="NZ_VDFY01000208.1"/>
</dbReference>